<dbReference type="GO" id="GO:0005886">
    <property type="term" value="C:plasma membrane"/>
    <property type="evidence" value="ECO:0007669"/>
    <property type="project" value="UniProtKB-SubCell"/>
</dbReference>
<dbReference type="InterPro" id="IPR001851">
    <property type="entry name" value="ABC_transp_permease"/>
</dbReference>
<reference evidence="7 8" key="1">
    <citation type="journal article" date="2016" name="Nat. Commun.">
        <title>Thousands of microbial genomes shed light on interconnected biogeochemical processes in an aquifer system.</title>
        <authorList>
            <person name="Anantharaman K."/>
            <person name="Brown C.T."/>
            <person name="Hug L.A."/>
            <person name="Sharon I."/>
            <person name="Castelle C.J."/>
            <person name="Probst A.J."/>
            <person name="Thomas B.C."/>
            <person name="Singh A."/>
            <person name="Wilkins M.J."/>
            <person name="Karaoz U."/>
            <person name="Brodie E.L."/>
            <person name="Williams K.H."/>
            <person name="Hubbard S.S."/>
            <person name="Banfield J.F."/>
        </authorList>
    </citation>
    <scope>NUCLEOTIDE SEQUENCE [LARGE SCALE GENOMIC DNA]</scope>
</reference>
<evidence type="ECO:0000256" key="1">
    <source>
        <dbReference type="ARBA" id="ARBA00004651"/>
    </source>
</evidence>
<proteinExistence type="predicted"/>
<sequence length="334" mass="35971">MLTRKIKQTLFDVNGIILLIAITILITILFFLSPNFLTSTNFRVILESMSVLTILSIGVHFLLVAGEIDISFASILSLSAAVAAVASPGNTFYLILVSLLAAVAVGVVNGFLTTKVGIPSFLVTLATMVGVKGIVYIVTDYRSVLLRNDLIPQIFFGKFEFVGNTATAVFWMIGLIVISGVILRNTRFGRWVYSTGGNTRAAMLMGIPTKRIKFTLFIISSVMGSIAGLIMVSRAQSARPLIGDGFLMPAIAAPILGGALLTGGRGSIIKTTLGCLLLTIINNGVNLLGLEPAYRDVIMGTILIVALSIRTLQQRSGNFLFRKRQPCTPSRRRE</sequence>
<evidence type="ECO:0000256" key="6">
    <source>
        <dbReference type="SAM" id="Phobius"/>
    </source>
</evidence>
<evidence type="ECO:0000256" key="2">
    <source>
        <dbReference type="ARBA" id="ARBA00022475"/>
    </source>
</evidence>
<name>A0A1F5A7N4_9BACT</name>
<feature type="transmembrane region" description="Helical" evidence="6">
    <location>
        <begin position="92"/>
        <end position="112"/>
    </location>
</feature>
<comment type="subcellular location">
    <subcellularLocation>
        <location evidence="1">Cell membrane</location>
        <topology evidence="1">Multi-pass membrane protein</topology>
    </subcellularLocation>
</comment>
<dbReference type="PANTHER" id="PTHR32196">
    <property type="entry name" value="ABC TRANSPORTER PERMEASE PROTEIN YPHD-RELATED-RELATED"/>
    <property type="match status" value="1"/>
</dbReference>
<evidence type="ECO:0000256" key="5">
    <source>
        <dbReference type="ARBA" id="ARBA00023136"/>
    </source>
</evidence>
<keyword evidence="4 6" id="KW-1133">Transmembrane helix</keyword>
<feature type="transmembrane region" description="Helical" evidence="6">
    <location>
        <begin position="159"/>
        <end position="183"/>
    </location>
</feature>
<feature type="transmembrane region" description="Helical" evidence="6">
    <location>
        <begin position="214"/>
        <end position="235"/>
    </location>
</feature>
<evidence type="ECO:0008006" key="9">
    <source>
        <dbReference type="Google" id="ProtNLM"/>
    </source>
</evidence>
<feature type="transmembrane region" description="Helical" evidence="6">
    <location>
        <begin position="119"/>
        <end position="139"/>
    </location>
</feature>
<evidence type="ECO:0000256" key="4">
    <source>
        <dbReference type="ARBA" id="ARBA00022989"/>
    </source>
</evidence>
<gene>
    <name evidence="7" type="ORF">A2V47_00075</name>
</gene>
<comment type="caution">
    <text evidence="7">The sequence shown here is derived from an EMBL/GenBank/DDBJ whole genome shotgun (WGS) entry which is preliminary data.</text>
</comment>
<evidence type="ECO:0000313" key="8">
    <source>
        <dbReference type="Proteomes" id="UP000177701"/>
    </source>
</evidence>
<evidence type="ECO:0000256" key="3">
    <source>
        <dbReference type="ARBA" id="ARBA00022692"/>
    </source>
</evidence>
<dbReference type="Pfam" id="PF02653">
    <property type="entry name" value="BPD_transp_2"/>
    <property type="match status" value="1"/>
</dbReference>
<protein>
    <recommendedName>
        <fullName evidence="9">ABC transporter permease</fullName>
    </recommendedName>
</protein>
<feature type="transmembrane region" description="Helical" evidence="6">
    <location>
        <begin position="241"/>
        <end position="261"/>
    </location>
</feature>
<dbReference type="EMBL" id="MEYH01000081">
    <property type="protein sequence ID" value="OGD14583.1"/>
    <property type="molecule type" value="Genomic_DNA"/>
</dbReference>
<accession>A0A1F5A7N4</accession>
<evidence type="ECO:0000313" key="7">
    <source>
        <dbReference type="EMBL" id="OGD14583.1"/>
    </source>
</evidence>
<dbReference type="Proteomes" id="UP000177701">
    <property type="component" value="Unassembled WGS sequence"/>
</dbReference>
<dbReference type="CDD" id="cd06579">
    <property type="entry name" value="TM_PBP1_transp_AraH_like"/>
    <property type="match status" value="1"/>
</dbReference>
<feature type="transmembrane region" description="Helical" evidence="6">
    <location>
        <begin position="12"/>
        <end position="32"/>
    </location>
</feature>
<dbReference type="AlphaFoldDB" id="A0A1F5A7N4"/>
<dbReference type="STRING" id="1797291.A2V47_00075"/>
<dbReference type="GO" id="GO:0022857">
    <property type="term" value="F:transmembrane transporter activity"/>
    <property type="evidence" value="ECO:0007669"/>
    <property type="project" value="InterPro"/>
</dbReference>
<dbReference type="PANTHER" id="PTHR32196:SF72">
    <property type="entry name" value="RIBOSE IMPORT PERMEASE PROTEIN RBSC"/>
    <property type="match status" value="1"/>
</dbReference>
<keyword evidence="2" id="KW-1003">Cell membrane</keyword>
<keyword evidence="3 6" id="KW-0812">Transmembrane</keyword>
<organism evidence="7 8">
    <name type="scientific">Candidatus Sediminicultor quintus</name>
    <dbReference type="NCBI Taxonomy" id="1797291"/>
    <lineage>
        <taxon>Bacteria</taxon>
        <taxon>Pseudomonadati</taxon>
        <taxon>Atribacterota</taxon>
        <taxon>Candidatus Phoenicimicrobiia</taxon>
        <taxon>Candidatus Pheonicimicrobiales</taxon>
        <taxon>Candidatus Phoenicimicrobiaceae</taxon>
        <taxon>Candidatus Sediminicultor</taxon>
    </lineage>
</organism>
<keyword evidence="5 6" id="KW-0472">Membrane</keyword>
<feature type="transmembrane region" description="Helical" evidence="6">
    <location>
        <begin position="44"/>
        <end position="63"/>
    </location>
</feature>